<reference evidence="1 2" key="1">
    <citation type="journal article" date="2021" name="Nat. Commun.">
        <title>Genetic determinants of endophytism in the Arabidopsis root mycobiome.</title>
        <authorList>
            <person name="Mesny F."/>
            <person name="Miyauchi S."/>
            <person name="Thiergart T."/>
            <person name="Pickel B."/>
            <person name="Atanasova L."/>
            <person name="Karlsson M."/>
            <person name="Huettel B."/>
            <person name="Barry K.W."/>
            <person name="Haridas S."/>
            <person name="Chen C."/>
            <person name="Bauer D."/>
            <person name="Andreopoulos W."/>
            <person name="Pangilinan J."/>
            <person name="LaButti K."/>
            <person name="Riley R."/>
            <person name="Lipzen A."/>
            <person name="Clum A."/>
            <person name="Drula E."/>
            <person name="Henrissat B."/>
            <person name="Kohler A."/>
            <person name="Grigoriev I.V."/>
            <person name="Martin F.M."/>
            <person name="Hacquard S."/>
        </authorList>
    </citation>
    <scope>NUCLEOTIDE SEQUENCE [LARGE SCALE GENOMIC DNA]</scope>
    <source>
        <strain evidence="1 2">MPI-SDFR-AT-0079</strain>
    </source>
</reference>
<comment type="caution">
    <text evidence="1">The sequence shown here is derived from an EMBL/GenBank/DDBJ whole genome shotgun (WGS) entry which is preliminary data.</text>
</comment>
<proteinExistence type="predicted"/>
<name>A0ACB7PGZ0_9PEZI</name>
<accession>A0ACB7PGZ0</accession>
<keyword evidence="2" id="KW-1185">Reference proteome</keyword>
<sequence length="614" mass="68288">MEISHSRSGSIHNVSPENDMALPPEKQTPTSSSPEKYPYEARIRDCFRCWPTADVFYQSLIDYLHTASSETFSPLQVPTTYLLSHHLDRNGRTETPHGSPVPRSQSFSSSTSAKLTQRPSLPTSISTPTTDFQRARLARQSHITVVEGLLAPESVGILGEMYQTRPEFFIDHLAFDSCGYGSDTRPGGGRDQLPNLPSKRDNIIHVRFMSMLRIPGNAQTVQAAQRFSASLTSRFERRTSLETKRSAYDRRLLQHRHYGATRFRALHVHKEEWLTVEQMVSFSVKREGDKIWHGLLLLDGGREFDNVDPPWAEYMDSDKASDSDADPSTKTGFIPVIPYNVPAIPPSVDEEQLQQAMLKVHRPYHPAIDLLLATATTTTPNSPPTSPNLTTTTTTTSPPTSDAHLLAEDPFYILSRVYHAAARTRIQLLSFLEADITECSVASAGGAITDGAQQSLVLDQLRFNLQLVRRVERFCKEDLGSIARLGSAGWPRAGTMEGRERMEKIKEQLLEDYGFLVEQCGHLALQCETASGALVSLAQWMDAREGIRESGNVANLTVLAIVFVPLGYVSSCLSMNVTFINVDEGIQIWIWGVASGVSVVLTGILVMALMRWKR</sequence>
<evidence type="ECO:0000313" key="2">
    <source>
        <dbReference type="Proteomes" id="UP000724584"/>
    </source>
</evidence>
<evidence type="ECO:0000313" key="1">
    <source>
        <dbReference type="EMBL" id="KAH6640338.1"/>
    </source>
</evidence>
<gene>
    <name evidence="1" type="ORF">F5144DRAFT_525785</name>
</gene>
<protein>
    <submittedName>
        <fullName evidence="1">Uncharacterized protein</fullName>
    </submittedName>
</protein>
<dbReference type="Proteomes" id="UP000724584">
    <property type="component" value="Unassembled WGS sequence"/>
</dbReference>
<organism evidence="1 2">
    <name type="scientific">Chaetomium tenue</name>
    <dbReference type="NCBI Taxonomy" id="1854479"/>
    <lineage>
        <taxon>Eukaryota</taxon>
        <taxon>Fungi</taxon>
        <taxon>Dikarya</taxon>
        <taxon>Ascomycota</taxon>
        <taxon>Pezizomycotina</taxon>
        <taxon>Sordariomycetes</taxon>
        <taxon>Sordariomycetidae</taxon>
        <taxon>Sordariales</taxon>
        <taxon>Chaetomiaceae</taxon>
        <taxon>Chaetomium</taxon>
    </lineage>
</organism>
<dbReference type="EMBL" id="JAGIZQ010000002">
    <property type="protein sequence ID" value="KAH6640338.1"/>
    <property type="molecule type" value="Genomic_DNA"/>
</dbReference>